<keyword evidence="7 8" id="KW-0807">Transducer</keyword>
<dbReference type="Proteomes" id="UP000005447">
    <property type="component" value="Unassembled WGS sequence"/>
</dbReference>
<name>A0A286XJZ5_CAVPO</name>
<reference evidence="11" key="2">
    <citation type="submission" date="2025-08" db="UniProtKB">
        <authorList>
            <consortium name="Ensembl"/>
        </authorList>
    </citation>
    <scope>IDENTIFICATION</scope>
    <source>
        <strain evidence="11">2N</strain>
    </source>
</reference>
<feature type="transmembrane region" description="Helical" evidence="9">
    <location>
        <begin position="105"/>
        <end position="127"/>
    </location>
</feature>
<evidence type="ECO:0000313" key="12">
    <source>
        <dbReference type="Proteomes" id="UP000005447"/>
    </source>
</evidence>
<dbReference type="InterPro" id="IPR050427">
    <property type="entry name" value="Olfactory_Receptors"/>
</dbReference>
<protein>
    <recommendedName>
        <fullName evidence="9">Olfactory receptor</fullName>
    </recommendedName>
</protein>
<evidence type="ECO:0000256" key="1">
    <source>
        <dbReference type="ARBA" id="ARBA00004141"/>
    </source>
</evidence>
<dbReference type="PRINTS" id="PR00237">
    <property type="entry name" value="GPCRRHODOPSN"/>
</dbReference>
<organism evidence="11 12">
    <name type="scientific">Cavia porcellus</name>
    <name type="common">Guinea pig</name>
    <dbReference type="NCBI Taxonomy" id="10141"/>
    <lineage>
        <taxon>Eukaryota</taxon>
        <taxon>Metazoa</taxon>
        <taxon>Chordata</taxon>
        <taxon>Craniata</taxon>
        <taxon>Vertebrata</taxon>
        <taxon>Euteleostomi</taxon>
        <taxon>Mammalia</taxon>
        <taxon>Eutheria</taxon>
        <taxon>Euarchontoglires</taxon>
        <taxon>Glires</taxon>
        <taxon>Rodentia</taxon>
        <taxon>Hystricomorpha</taxon>
        <taxon>Caviidae</taxon>
        <taxon>Cavia</taxon>
    </lineage>
</organism>
<evidence type="ECO:0000256" key="4">
    <source>
        <dbReference type="ARBA" id="ARBA00023040"/>
    </source>
</evidence>
<accession>A0A286XJZ5</accession>
<feature type="transmembrane region" description="Helical" evidence="9">
    <location>
        <begin position="41"/>
        <end position="59"/>
    </location>
</feature>
<feature type="transmembrane region" description="Helical" evidence="9">
    <location>
        <begin position="12"/>
        <end position="35"/>
    </location>
</feature>
<feature type="transmembrane region" description="Helical" evidence="9">
    <location>
        <begin position="71"/>
        <end position="93"/>
    </location>
</feature>
<keyword evidence="4 8" id="KW-0297">G-protein coupled receptor</keyword>
<dbReference type="PANTHER" id="PTHR48002">
    <property type="entry name" value="OLFACTORY RECEPTOR"/>
    <property type="match status" value="1"/>
</dbReference>
<keyword evidence="9" id="KW-0552">Olfaction</keyword>
<dbReference type="GO" id="GO:0004984">
    <property type="term" value="F:olfactory receptor activity"/>
    <property type="evidence" value="ECO:0007669"/>
    <property type="project" value="InterPro"/>
</dbReference>
<keyword evidence="9" id="KW-1003">Cell membrane</keyword>
<reference evidence="12" key="1">
    <citation type="journal article" date="2011" name="Nature">
        <title>A high-resolution map of human evolutionary constraint using 29 mammals.</title>
        <authorList>
            <person name="Lindblad-Toh K."/>
            <person name="Garber M."/>
            <person name="Zuk O."/>
            <person name="Lin M.F."/>
            <person name="Parker B.J."/>
            <person name="Washietl S."/>
            <person name="Kheradpour P."/>
            <person name="Ernst J."/>
            <person name="Jordan G."/>
            <person name="Mauceli E."/>
            <person name="Ward L.D."/>
            <person name="Lowe C.B."/>
            <person name="Holloway A.K."/>
            <person name="Clamp M."/>
            <person name="Gnerre S."/>
            <person name="Alfoldi J."/>
            <person name="Beal K."/>
            <person name="Chang J."/>
            <person name="Clawson H."/>
            <person name="Cuff J."/>
            <person name="Di Palma F."/>
            <person name="Fitzgerald S."/>
            <person name="Flicek P."/>
            <person name="Guttman M."/>
            <person name="Hubisz M.J."/>
            <person name="Jaffe D.B."/>
            <person name="Jungreis I."/>
            <person name="Kent W.J."/>
            <person name="Kostka D."/>
            <person name="Lara M."/>
            <person name="Martins A.L."/>
            <person name="Massingham T."/>
            <person name="Moltke I."/>
            <person name="Raney B.J."/>
            <person name="Rasmussen M.D."/>
            <person name="Robinson J."/>
            <person name="Stark A."/>
            <person name="Vilella A.J."/>
            <person name="Wen J."/>
            <person name="Xie X."/>
            <person name="Zody M.C."/>
            <person name="Baldwin J."/>
            <person name="Bloom T."/>
            <person name="Chin C.W."/>
            <person name="Heiman D."/>
            <person name="Nicol R."/>
            <person name="Nusbaum C."/>
            <person name="Young S."/>
            <person name="Wilkinson J."/>
            <person name="Worley K.C."/>
            <person name="Kovar C.L."/>
            <person name="Muzny D.M."/>
            <person name="Gibbs R.A."/>
            <person name="Cree A."/>
            <person name="Dihn H.H."/>
            <person name="Fowler G."/>
            <person name="Jhangiani S."/>
            <person name="Joshi V."/>
            <person name="Lee S."/>
            <person name="Lewis L.R."/>
            <person name="Nazareth L.V."/>
            <person name="Okwuonu G."/>
            <person name="Santibanez J."/>
            <person name="Warren W.C."/>
            <person name="Mardis E.R."/>
            <person name="Weinstock G.M."/>
            <person name="Wilson R.K."/>
            <person name="Delehaunty K."/>
            <person name="Dooling D."/>
            <person name="Fronik C."/>
            <person name="Fulton L."/>
            <person name="Fulton B."/>
            <person name="Graves T."/>
            <person name="Minx P."/>
            <person name="Sodergren E."/>
            <person name="Birney E."/>
            <person name="Margulies E.H."/>
            <person name="Herrero J."/>
            <person name="Green E.D."/>
            <person name="Haussler D."/>
            <person name="Siepel A."/>
            <person name="Goldman N."/>
            <person name="Pollard K.S."/>
            <person name="Pedersen J.S."/>
            <person name="Lander E.S."/>
            <person name="Kellis M."/>
        </authorList>
    </citation>
    <scope>NUCLEOTIDE SEQUENCE [LARGE SCALE GENOMIC DNA]</scope>
    <source>
        <strain evidence="12">2N</strain>
    </source>
</reference>
<reference evidence="11" key="3">
    <citation type="submission" date="2025-09" db="UniProtKB">
        <authorList>
            <consortium name="Ensembl"/>
        </authorList>
    </citation>
    <scope>IDENTIFICATION</scope>
    <source>
        <strain evidence="11">2N</strain>
    </source>
</reference>
<dbReference type="EMBL" id="AAKN02000006">
    <property type="status" value="NOT_ANNOTATED_CDS"/>
    <property type="molecule type" value="Genomic_DNA"/>
</dbReference>
<dbReference type="PROSITE" id="PS00237">
    <property type="entry name" value="G_PROTEIN_RECEP_F1_1"/>
    <property type="match status" value="1"/>
</dbReference>
<dbReference type="InterPro" id="IPR000276">
    <property type="entry name" value="GPCR_Rhodpsn"/>
</dbReference>
<evidence type="ECO:0000313" key="11">
    <source>
        <dbReference type="Ensembl" id="ENSCPOP00000025643.1"/>
    </source>
</evidence>
<dbReference type="STRING" id="10141.ENSCPOP00000025643"/>
<dbReference type="Ensembl" id="ENSCPOT00000045018.1">
    <property type="protein sequence ID" value="ENSCPOP00000025643.1"/>
    <property type="gene ID" value="ENSCPOG00000031487.1"/>
</dbReference>
<sequence>LGLSNSQELQISIFMFFFVFYVGIVFRNLLMVITVASNSHLHSPMYFFLANFSMLIDFFSKHKSISFRVCLAQIFLLHFFGESELVILLAMAFDRYVAICKPLHYLTIMCNSVCIGIVAAAWGTGLLHSVSMLAFAVNLPFCGPSKVDSFYCDLHRVIQLACTDTYKLDIMIIAKSGVLTVYQSSKALSTLTAHMMVVLLSLDKFLTVFCSVVTPLLNPVIYTLRNKT</sequence>
<dbReference type="GeneTree" id="ENSGT00940000162706"/>
<dbReference type="Gene3D" id="1.20.1070.10">
    <property type="entry name" value="Rhodopsin 7-helix transmembrane proteins"/>
    <property type="match status" value="1"/>
</dbReference>
<evidence type="ECO:0000259" key="10">
    <source>
        <dbReference type="PROSITE" id="PS50262"/>
    </source>
</evidence>
<dbReference type="OMA" id="LRKWDVH"/>
<dbReference type="GO" id="GO:0004930">
    <property type="term" value="F:G protein-coupled receptor activity"/>
    <property type="evidence" value="ECO:0007669"/>
    <property type="project" value="UniProtKB-KW"/>
</dbReference>
<dbReference type="PRINTS" id="PR00245">
    <property type="entry name" value="OLFACTORYR"/>
</dbReference>
<evidence type="ECO:0000256" key="7">
    <source>
        <dbReference type="ARBA" id="ARBA00023224"/>
    </source>
</evidence>
<comment type="similarity">
    <text evidence="8">Belongs to the G-protein coupled receptor 1 family.</text>
</comment>
<dbReference type="AlphaFoldDB" id="A0A286XJZ5"/>
<dbReference type="InterPro" id="IPR000725">
    <property type="entry name" value="Olfact_rcpt"/>
</dbReference>
<keyword evidence="9" id="KW-0716">Sensory transduction</keyword>
<keyword evidence="12" id="KW-1185">Reference proteome</keyword>
<feature type="transmembrane region" description="Helical" evidence="9">
    <location>
        <begin position="205"/>
        <end position="224"/>
    </location>
</feature>
<keyword evidence="3 9" id="KW-1133">Transmembrane helix</keyword>
<dbReference type="Bgee" id="ENSCPOG00000031487">
    <property type="expression patterns" value="Expressed in zone of skin and 1 other cell type or tissue"/>
</dbReference>
<dbReference type="SUPFAM" id="SSF81321">
    <property type="entry name" value="Family A G protein-coupled receptor-like"/>
    <property type="match status" value="1"/>
</dbReference>
<evidence type="ECO:0000256" key="5">
    <source>
        <dbReference type="ARBA" id="ARBA00023136"/>
    </source>
</evidence>
<proteinExistence type="inferred from homology"/>
<dbReference type="PROSITE" id="PS50262">
    <property type="entry name" value="G_PROTEIN_RECEP_F1_2"/>
    <property type="match status" value="1"/>
</dbReference>
<feature type="domain" description="G-protein coupled receptors family 1 profile" evidence="10">
    <location>
        <begin position="1"/>
        <end position="228"/>
    </location>
</feature>
<evidence type="ECO:0000256" key="6">
    <source>
        <dbReference type="ARBA" id="ARBA00023170"/>
    </source>
</evidence>
<keyword evidence="5 9" id="KW-0472">Membrane</keyword>
<dbReference type="InParanoid" id="A0A286XJZ5"/>
<evidence type="ECO:0000256" key="8">
    <source>
        <dbReference type="RuleBase" id="RU000688"/>
    </source>
</evidence>
<comment type="subcellular location">
    <subcellularLocation>
        <location evidence="9">Cell membrane</location>
        <topology evidence="9">Multi-pass membrane protein</topology>
    </subcellularLocation>
    <subcellularLocation>
        <location evidence="1">Membrane</location>
        <topology evidence="1">Multi-pass membrane protein</topology>
    </subcellularLocation>
</comment>
<keyword evidence="2 8" id="KW-0812">Transmembrane</keyword>
<evidence type="ECO:0000256" key="3">
    <source>
        <dbReference type="ARBA" id="ARBA00022989"/>
    </source>
</evidence>
<evidence type="ECO:0000256" key="9">
    <source>
        <dbReference type="RuleBase" id="RU363047"/>
    </source>
</evidence>
<dbReference type="GO" id="GO:0005886">
    <property type="term" value="C:plasma membrane"/>
    <property type="evidence" value="ECO:0007669"/>
    <property type="project" value="UniProtKB-SubCell"/>
</dbReference>
<evidence type="ECO:0000256" key="2">
    <source>
        <dbReference type="ARBA" id="ARBA00022692"/>
    </source>
</evidence>
<dbReference type="InterPro" id="IPR017452">
    <property type="entry name" value="GPCR_Rhodpsn_7TM"/>
</dbReference>
<dbReference type="VEuPathDB" id="HostDB:ENSCPOG00000031487"/>
<keyword evidence="6 8" id="KW-0675">Receptor</keyword>
<dbReference type="Pfam" id="PF13853">
    <property type="entry name" value="7tm_4"/>
    <property type="match status" value="1"/>
</dbReference>